<feature type="transmembrane region" description="Helical" evidence="2">
    <location>
        <begin position="530"/>
        <end position="549"/>
    </location>
</feature>
<accession>A0AA39D6M4</accession>
<dbReference type="InterPro" id="IPR036770">
    <property type="entry name" value="Ankyrin_rpt-contain_sf"/>
</dbReference>
<feature type="transmembrane region" description="Helical" evidence="2">
    <location>
        <begin position="576"/>
        <end position="598"/>
    </location>
</feature>
<evidence type="ECO:0000313" key="4">
    <source>
        <dbReference type="EMBL" id="KAJ9672609.1"/>
    </source>
</evidence>
<proteinExistence type="predicted"/>
<dbReference type="PANTHER" id="PTHR24177:SF292">
    <property type="entry name" value="ANKYRIN REPEAT FAMILY PROTEIN-RELATED"/>
    <property type="match status" value="1"/>
</dbReference>
<dbReference type="SUPFAM" id="SSF48403">
    <property type="entry name" value="Ankyrin repeat"/>
    <property type="match status" value="1"/>
</dbReference>
<dbReference type="Proteomes" id="UP001168098">
    <property type="component" value="Unassembled WGS sequence"/>
</dbReference>
<evidence type="ECO:0000259" key="3">
    <source>
        <dbReference type="Pfam" id="PF13962"/>
    </source>
</evidence>
<reference evidence="4 5" key="1">
    <citation type="journal article" date="2023" name="BMC Biotechnol.">
        <title>Vitis rotundifolia cv Carlos genome sequencing.</title>
        <authorList>
            <person name="Huff M."/>
            <person name="Hulse-Kemp A."/>
            <person name="Scheffler B."/>
            <person name="Youngblood R."/>
            <person name="Simpson S."/>
            <person name="Babiker E."/>
            <person name="Staton M."/>
        </authorList>
    </citation>
    <scope>NUCLEOTIDE SEQUENCE [LARGE SCALE GENOMIC DNA]</scope>
    <source>
        <tissue evidence="4">Leaf</tissue>
    </source>
</reference>
<dbReference type="InterPro" id="IPR026961">
    <property type="entry name" value="PGG_dom"/>
</dbReference>
<feature type="transmembrane region" description="Helical" evidence="2">
    <location>
        <begin position="610"/>
        <end position="636"/>
    </location>
</feature>
<dbReference type="InterPro" id="IPR002110">
    <property type="entry name" value="Ankyrin_rpt"/>
</dbReference>
<dbReference type="GO" id="GO:0016020">
    <property type="term" value="C:membrane"/>
    <property type="evidence" value="ECO:0007669"/>
    <property type="project" value="TreeGrafter"/>
</dbReference>
<dbReference type="EMBL" id="JARBHA010000019">
    <property type="protein sequence ID" value="KAJ9672609.1"/>
    <property type="molecule type" value="Genomic_DNA"/>
</dbReference>
<comment type="caution">
    <text evidence="4">The sequence shown here is derived from an EMBL/GenBank/DDBJ whole genome shotgun (WGS) entry which is preliminary data.</text>
</comment>
<name>A0AA39D6M4_VITRO</name>
<keyword evidence="2" id="KW-0812">Transmembrane</keyword>
<feature type="domain" description="PGG" evidence="3">
    <location>
        <begin position="521"/>
        <end position="634"/>
    </location>
</feature>
<evidence type="ECO:0000256" key="1">
    <source>
        <dbReference type="SAM" id="MobiDB-lite"/>
    </source>
</evidence>
<dbReference type="AlphaFoldDB" id="A0AA39D6M4"/>
<feature type="region of interest" description="Disordered" evidence="1">
    <location>
        <begin position="1"/>
        <end position="27"/>
    </location>
</feature>
<dbReference type="Gene3D" id="1.25.40.20">
    <property type="entry name" value="Ankyrin repeat-containing domain"/>
    <property type="match status" value="1"/>
</dbReference>
<keyword evidence="2" id="KW-1133">Transmembrane helix</keyword>
<dbReference type="Pfam" id="PF13962">
    <property type="entry name" value="PGG"/>
    <property type="match status" value="1"/>
</dbReference>
<feature type="compositionally biased region" description="Polar residues" evidence="1">
    <location>
        <begin position="1"/>
        <end position="24"/>
    </location>
</feature>
<dbReference type="SMART" id="SM00248">
    <property type="entry name" value="ANK"/>
    <property type="match status" value="3"/>
</dbReference>
<sequence length="688" mass="76962">MASSSSLCPRNDNSANSPKNSNMDIAQHDDCPNNPNCCSINMAQNTDECAPVSSPSSSHRISSYESNKLKLYKAVLNGDWESASNLLGNNQQLLSAPIGTDESPVLHIAVELGEARMGFVEKLVEFMRSEDLAALRDSDDATALFNAARAGNIKAVKLLVNQNPNLPNICQRHNFAPLHTAVRYGHKELTLYLLSATRDDVEPNPFSNSPGFELLRRALTVGFNDVALYLVKRYPDLATCHFNYVDYDDDADASDEALTPLTVLAKRPWAFPSGNRFNLWQLIIYHCVPVNLNHFPSQHNRGGMENQGGSYELSTQMCCWTLLFKVCQKANAIFWELVGCLVPPIKHIQETKTMHSLTVQLLNHLCTKVEDLEVSRAKEIFSQSFITGAKYGIPEILEEIIKSYPFALEYLNEDVFKLAVVNRHEKIFNLICETGMHRQLIIRTRGDSNKDNILHLAGKLAPRHRLNLVSGAALQMQRELHWFKEIEKYAPRAFSESENNEEDKPKMVFIKKHENLIKEGEKWMKGTAKCYTLAAALIATVVFAAAITIPGGNHDDTGLPNFSKEKAFKVFATSDALSLFLSIASVLICLSILTARYAEDDFLFALPKRLIFGLVTLFLSVTSMMIAYSSAIYLLFGEKKAWILITLAALACLPVTLYGIWQFPLLVELIYSTYGPGIFGKHSNRLIR</sequence>
<dbReference type="PANTHER" id="PTHR24177">
    <property type="entry name" value="CASKIN"/>
    <property type="match status" value="1"/>
</dbReference>
<evidence type="ECO:0000313" key="5">
    <source>
        <dbReference type="Proteomes" id="UP001168098"/>
    </source>
</evidence>
<gene>
    <name evidence="4" type="ORF">PVL29_026006</name>
</gene>
<keyword evidence="2" id="KW-0472">Membrane</keyword>
<protein>
    <recommendedName>
        <fullName evidence="3">PGG domain-containing protein</fullName>
    </recommendedName>
</protein>
<keyword evidence="5" id="KW-1185">Reference proteome</keyword>
<dbReference type="Pfam" id="PF12796">
    <property type="entry name" value="Ank_2"/>
    <property type="match status" value="1"/>
</dbReference>
<feature type="transmembrane region" description="Helical" evidence="2">
    <location>
        <begin position="642"/>
        <end position="661"/>
    </location>
</feature>
<evidence type="ECO:0000256" key="2">
    <source>
        <dbReference type="SAM" id="Phobius"/>
    </source>
</evidence>
<organism evidence="4 5">
    <name type="scientific">Vitis rotundifolia</name>
    <name type="common">Muscadine grape</name>
    <dbReference type="NCBI Taxonomy" id="103349"/>
    <lineage>
        <taxon>Eukaryota</taxon>
        <taxon>Viridiplantae</taxon>
        <taxon>Streptophyta</taxon>
        <taxon>Embryophyta</taxon>
        <taxon>Tracheophyta</taxon>
        <taxon>Spermatophyta</taxon>
        <taxon>Magnoliopsida</taxon>
        <taxon>eudicotyledons</taxon>
        <taxon>Gunneridae</taxon>
        <taxon>Pentapetalae</taxon>
        <taxon>rosids</taxon>
        <taxon>Vitales</taxon>
        <taxon>Vitaceae</taxon>
        <taxon>Viteae</taxon>
        <taxon>Vitis</taxon>
    </lineage>
</organism>